<comment type="caution">
    <text evidence="12">The sequence shown here is derived from an EMBL/GenBank/DDBJ whole genome shotgun (WGS) entry which is preliminary data.</text>
</comment>
<dbReference type="Proteomes" id="UP000216961">
    <property type="component" value="Unassembled WGS sequence"/>
</dbReference>
<comment type="catalytic activity">
    <reaction evidence="1">
        <text>Hydrolyzes the link between N-acetylmuramoyl residues and L-amino acid residues in certain cell-wall glycopeptides.</text>
        <dbReference type="EC" id="3.5.1.28"/>
    </reaction>
</comment>
<dbReference type="PANTHER" id="PTHR30417:SF11">
    <property type="entry name" value="N-ACETYLMURAMOYL-L-ALANINE AMIDASE XLYA"/>
    <property type="match status" value="1"/>
</dbReference>
<evidence type="ECO:0000256" key="1">
    <source>
        <dbReference type="ARBA" id="ARBA00001561"/>
    </source>
</evidence>
<dbReference type="InterPro" id="IPR051206">
    <property type="entry name" value="NAMLAA_amidase_2"/>
</dbReference>
<dbReference type="SUPFAM" id="SSF55846">
    <property type="entry name" value="N-acetylmuramoyl-L-alanine amidase-like"/>
    <property type="match status" value="1"/>
</dbReference>
<gene>
    <name evidence="12" type="ORF">CHH57_01445</name>
</gene>
<dbReference type="Pfam" id="PF01510">
    <property type="entry name" value="Amidase_2"/>
    <property type="match status" value="1"/>
</dbReference>
<proteinExistence type="inferred from homology"/>
<evidence type="ECO:0000256" key="8">
    <source>
        <dbReference type="ARBA" id="ARBA00030881"/>
    </source>
</evidence>
<keyword evidence="4" id="KW-0378">Hydrolase</keyword>
<dbReference type="InterPro" id="IPR036505">
    <property type="entry name" value="Amidase/PGRP_sf"/>
</dbReference>
<keyword evidence="5" id="KW-0749">Sporulation</keyword>
<evidence type="ECO:0000256" key="4">
    <source>
        <dbReference type="ARBA" id="ARBA00022801"/>
    </source>
</evidence>
<keyword evidence="7" id="KW-0961">Cell wall biogenesis/degradation</keyword>
<dbReference type="AlphaFoldDB" id="A0AA91TVG6"/>
<accession>A0AA91TVG6</accession>
<dbReference type="EMBL" id="NPBQ01000013">
    <property type="protein sequence ID" value="PAD85003.1"/>
    <property type="molecule type" value="Genomic_DNA"/>
</dbReference>
<evidence type="ECO:0000256" key="7">
    <source>
        <dbReference type="ARBA" id="ARBA00023316"/>
    </source>
</evidence>
<evidence type="ECO:0000259" key="11">
    <source>
        <dbReference type="SMART" id="SM00644"/>
    </source>
</evidence>
<name>A0AA91TVG6_NIACI</name>
<dbReference type="GO" id="GO:0030420">
    <property type="term" value="P:establishment of competence for transformation"/>
    <property type="evidence" value="ECO:0007669"/>
    <property type="project" value="UniProtKB-KW"/>
</dbReference>
<dbReference type="GO" id="GO:0009253">
    <property type="term" value="P:peptidoglycan catabolic process"/>
    <property type="evidence" value="ECO:0007669"/>
    <property type="project" value="InterPro"/>
</dbReference>
<feature type="compositionally biased region" description="Low complexity" evidence="10">
    <location>
        <begin position="256"/>
        <end position="271"/>
    </location>
</feature>
<evidence type="ECO:0000313" key="12">
    <source>
        <dbReference type="EMBL" id="PAD85003.1"/>
    </source>
</evidence>
<keyword evidence="6" id="KW-0178">Competence</keyword>
<dbReference type="RefSeq" id="WP_095328545.1">
    <property type="nucleotide sequence ID" value="NZ_NPBQ01000013.1"/>
</dbReference>
<protein>
    <recommendedName>
        <fullName evidence="3">N-acetylmuramoyl-L-alanine amidase</fullName>
        <ecNumber evidence="3">3.5.1.28</ecNumber>
    </recommendedName>
    <alternativeName>
        <fullName evidence="9">Autolysin</fullName>
    </alternativeName>
    <alternativeName>
        <fullName evidence="8">Cell wall hydrolase</fullName>
    </alternativeName>
</protein>
<dbReference type="Gene3D" id="3.40.80.10">
    <property type="entry name" value="Peptidoglycan recognition protein-like"/>
    <property type="match status" value="1"/>
</dbReference>
<comment type="similarity">
    <text evidence="2">Belongs to the N-acetylmuramoyl-L-alanine amidase 2 family.</text>
</comment>
<evidence type="ECO:0000256" key="2">
    <source>
        <dbReference type="ARBA" id="ARBA00007553"/>
    </source>
</evidence>
<evidence type="ECO:0000256" key="3">
    <source>
        <dbReference type="ARBA" id="ARBA00011901"/>
    </source>
</evidence>
<dbReference type="GO" id="GO:0008745">
    <property type="term" value="F:N-acetylmuramoyl-L-alanine amidase activity"/>
    <property type="evidence" value="ECO:0007669"/>
    <property type="project" value="UniProtKB-EC"/>
</dbReference>
<dbReference type="SMART" id="SM00644">
    <property type="entry name" value="Ami_2"/>
    <property type="match status" value="1"/>
</dbReference>
<evidence type="ECO:0000256" key="9">
    <source>
        <dbReference type="ARBA" id="ARBA00032390"/>
    </source>
</evidence>
<evidence type="ECO:0000256" key="6">
    <source>
        <dbReference type="ARBA" id="ARBA00023287"/>
    </source>
</evidence>
<dbReference type="GO" id="GO:0071555">
    <property type="term" value="P:cell wall organization"/>
    <property type="evidence" value="ECO:0007669"/>
    <property type="project" value="UniProtKB-KW"/>
</dbReference>
<dbReference type="CDD" id="cd06583">
    <property type="entry name" value="PGRP"/>
    <property type="match status" value="1"/>
</dbReference>
<feature type="region of interest" description="Disordered" evidence="10">
    <location>
        <begin position="255"/>
        <end position="274"/>
    </location>
</feature>
<organism evidence="12 13">
    <name type="scientific">Niallia circulans</name>
    <name type="common">Bacillus circulans</name>
    <dbReference type="NCBI Taxonomy" id="1397"/>
    <lineage>
        <taxon>Bacteria</taxon>
        <taxon>Bacillati</taxon>
        <taxon>Bacillota</taxon>
        <taxon>Bacilli</taxon>
        <taxon>Bacillales</taxon>
        <taxon>Bacillaceae</taxon>
        <taxon>Niallia</taxon>
    </lineage>
</organism>
<dbReference type="InterPro" id="IPR002502">
    <property type="entry name" value="Amidase_domain"/>
</dbReference>
<sequence length="390" mass="43050">MSIKIKEMLVSSSKYSIKCPYSMDAEYITFHNTANDASAQNEVKYMIGNNSEVSFHFAIDDKEVVQGLPLNRNAWHTGDSSEGDGNRKSIGIEVCYSKSGGEKYKKAEALAIKFIAQLLHERNWGVDKVRTHKSWTEIGVKKGYSTYVKNCPHRVLDAGRWNEVLKAIENELKALKGGNKTDEKVIEAPKEEVKSEVIKTPSKPSTSLGLVDWMKSKGMDSSYNNRTKLAKEYGIAKYSGTASQNEKLLDLLQAGKKPASSSKSTPKTNANPKNLGLVDWMNANKMNSSFSNREKLAKQYGISGYKGTADQNIKLLEKLTSGAKVNTKTTSSPTIKVGTKVTLKSSATKYATGESIPKSIKGKKYTIQQVDSGKVLLKEIYSWVKTSDLS</sequence>
<reference evidence="12 13" key="1">
    <citation type="submission" date="2017-07" db="EMBL/GenBank/DDBJ databases">
        <title>Isolation and whole genome analysis of endospore-forming bacteria from heroin.</title>
        <authorList>
            <person name="Kalinowski J."/>
            <person name="Ahrens B."/>
            <person name="Al-Dilaimi A."/>
            <person name="Winkler A."/>
            <person name="Wibberg D."/>
            <person name="Schleenbecker U."/>
            <person name="Ruckert C."/>
            <person name="Wolfel R."/>
            <person name="Grass G."/>
        </authorList>
    </citation>
    <scope>NUCLEOTIDE SEQUENCE [LARGE SCALE GENOMIC DNA]</scope>
    <source>
        <strain evidence="12 13">7521-2</strain>
    </source>
</reference>
<dbReference type="SUPFAM" id="SSF158634">
    <property type="entry name" value="RPA2825-like"/>
    <property type="match status" value="2"/>
</dbReference>
<dbReference type="GO" id="GO:0009254">
    <property type="term" value="P:peptidoglycan turnover"/>
    <property type="evidence" value="ECO:0007669"/>
    <property type="project" value="TreeGrafter"/>
</dbReference>
<dbReference type="PANTHER" id="PTHR30417">
    <property type="entry name" value="N-ACETYLMURAMOYL-L-ALANINE AMIDASE AMID"/>
    <property type="match status" value="1"/>
</dbReference>
<evidence type="ECO:0000256" key="5">
    <source>
        <dbReference type="ARBA" id="ARBA00022969"/>
    </source>
</evidence>
<feature type="domain" description="N-acetylmuramoyl-L-alanine amidase" evidence="11">
    <location>
        <begin position="15"/>
        <end position="153"/>
    </location>
</feature>
<dbReference type="EC" id="3.5.1.28" evidence="3"/>
<dbReference type="GO" id="GO:0030435">
    <property type="term" value="P:sporulation resulting in formation of a cellular spore"/>
    <property type="evidence" value="ECO:0007669"/>
    <property type="project" value="UniProtKB-KW"/>
</dbReference>
<evidence type="ECO:0000313" key="13">
    <source>
        <dbReference type="Proteomes" id="UP000216961"/>
    </source>
</evidence>
<evidence type="ECO:0000256" key="10">
    <source>
        <dbReference type="SAM" id="MobiDB-lite"/>
    </source>
</evidence>